<proteinExistence type="predicted"/>
<sequence length="79" mass="9676">MPLFSQPQHKRPTSKTNGKWQKHRTKMISLCPVLHKVKYFGEKELQNCFWYAMLRSETLTMRWWCKKYWTVSWLTESHG</sequence>
<feature type="region of interest" description="Disordered" evidence="1">
    <location>
        <begin position="1"/>
        <end position="21"/>
    </location>
</feature>
<evidence type="ECO:0000313" key="2">
    <source>
        <dbReference type="EMBL" id="KAF3948743.1"/>
    </source>
</evidence>
<evidence type="ECO:0000256" key="1">
    <source>
        <dbReference type="SAM" id="MobiDB-lite"/>
    </source>
</evidence>
<name>A0A8J4QPY3_9ROSI</name>
<protein>
    <submittedName>
        <fullName evidence="2">Uncharacterized protein</fullName>
    </submittedName>
</protein>
<accession>A0A8J4QPY3</accession>
<gene>
    <name evidence="2" type="ORF">CMV_025295</name>
</gene>
<dbReference type="AlphaFoldDB" id="A0A8J4QPY3"/>
<keyword evidence="3" id="KW-1185">Reference proteome</keyword>
<dbReference type="Proteomes" id="UP000737018">
    <property type="component" value="Unassembled WGS sequence"/>
</dbReference>
<reference evidence="2" key="1">
    <citation type="submission" date="2020-03" db="EMBL/GenBank/DDBJ databases">
        <title>Castanea mollissima Vanexum genome sequencing.</title>
        <authorList>
            <person name="Staton M."/>
        </authorList>
    </citation>
    <scope>NUCLEOTIDE SEQUENCE</scope>
    <source>
        <tissue evidence="2">Leaf</tissue>
    </source>
</reference>
<comment type="caution">
    <text evidence="2">The sequence shown here is derived from an EMBL/GenBank/DDBJ whole genome shotgun (WGS) entry which is preliminary data.</text>
</comment>
<organism evidence="2 3">
    <name type="scientific">Castanea mollissima</name>
    <name type="common">Chinese chestnut</name>
    <dbReference type="NCBI Taxonomy" id="60419"/>
    <lineage>
        <taxon>Eukaryota</taxon>
        <taxon>Viridiplantae</taxon>
        <taxon>Streptophyta</taxon>
        <taxon>Embryophyta</taxon>
        <taxon>Tracheophyta</taxon>
        <taxon>Spermatophyta</taxon>
        <taxon>Magnoliopsida</taxon>
        <taxon>eudicotyledons</taxon>
        <taxon>Gunneridae</taxon>
        <taxon>Pentapetalae</taxon>
        <taxon>rosids</taxon>
        <taxon>fabids</taxon>
        <taxon>Fagales</taxon>
        <taxon>Fagaceae</taxon>
        <taxon>Castanea</taxon>
    </lineage>
</organism>
<evidence type="ECO:0000313" key="3">
    <source>
        <dbReference type="Proteomes" id="UP000737018"/>
    </source>
</evidence>
<dbReference type="EMBL" id="JRKL02006580">
    <property type="protein sequence ID" value="KAF3948743.1"/>
    <property type="molecule type" value="Genomic_DNA"/>
</dbReference>